<comment type="caution">
    <text evidence="1">The sequence shown here is derived from an EMBL/GenBank/DDBJ whole genome shotgun (WGS) entry which is preliminary data.</text>
</comment>
<proteinExistence type="predicted"/>
<dbReference type="AlphaFoldDB" id="A0A1F6C5H5"/>
<name>A0A1F6C5H5_9BACT</name>
<sequence length="84" mass="9596">MLQHITVLLKRFSSLSSSSRVRERAAAHIADMTGFSTTHEALRYQKGTLHLSVPPLIRGEILLKKESILKRLNEEFPDIVKDLR</sequence>
<dbReference type="EMBL" id="MFKP01000012">
    <property type="protein sequence ID" value="OGG44322.1"/>
    <property type="molecule type" value="Genomic_DNA"/>
</dbReference>
<gene>
    <name evidence="1" type="ORF">A2841_04065</name>
</gene>
<protein>
    <submittedName>
        <fullName evidence="1">Uncharacterized protein</fullName>
    </submittedName>
</protein>
<reference evidence="1 2" key="1">
    <citation type="journal article" date="2016" name="Nat. Commun.">
        <title>Thousands of microbial genomes shed light on interconnected biogeochemical processes in an aquifer system.</title>
        <authorList>
            <person name="Anantharaman K."/>
            <person name="Brown C.T."/>
            <person name="Hug L.A."/>
            <person name="Sharon I."/>
            <person name="Castelle C.J."/>
            <person name="Probst A.J."/>
            <person name="Thomas B.C."/>
            <person name="Singh A."/>
            <person name="Wilkins M.J."/>
            <person name="Karaoz U."/>
            <person name="Brodie E.L."/>
            <person name="Williams K.H."/>
            <person name="Hubbard S.S."/>
            <person name="Banfield J.F."/>
        </authorList>
    </citation>
    <scope>NUCLEOTIDE SEQUENCE [LARGE SCALE GENOMIC DNA]</scope>
</reference>
<accession>A0A1F6C5H5</accession>
<organism evidence="1 2">
    <name type="scientific">Candidatus Kaiserbacteria bacterium RIFCSPHIGHO2_01_FULL_48_10</name>
    <dbReference type="NCBI Taxonomy" id="1798476"/>
    <lineage>
        <taxon>Bacteria</taxon>
        <taxon>Candidatus Kaiseribacteriota</taxon>
    </lineage>
</organism>
<evidence type="ECO:0000313" key="2">
    <source>
        <dbReference type="Proteomes" id="UP000178249"/>
    </source>
</evidence>
<evidence type="ECO:0000313" key="1">
    <source>
        <dbReference type="EMBL" id="OGG44322.1"/>
    </source>
</evidence>
<dbReference type="Proteomes" id="UP000178249">
    <property type="component" value="Unassembled WGS sequence"/>
</dbReference>